<evidence type="ECO:0000313" key="1">
    <source>
        <dbReference type="EMBL" id="QPB09120.1"/>
    </source>
</evidence>
<sequence>MSTPYTQKGMSMSLAEEYEGDKKKLDRYIEGTPDNVERYKKVAAVIGKEPGHVTDDKDTIDNTAGTEEFDIDEAVLNFPEDENVAGMEDFVEFAKKAIVRLMRMIKNAAIFIYELVFNKVSRIKHIARKAEYQLRTQSLIPTLVPYPKGTRKIFIGPALQTNANWTLKSIQQVQLFYTRLMKAHGNLLDAAKSGNWRNNPNFIFETAATFANEICQNHHSDYSETQVLPGGKIYRVNYSKGSGKNRPGVSLSQKLSVQLKDKSFKPDRAIADDLMTALQGFADKIGNDHRSQTSTSRKMEAAIRDLERYYVDPEAKRHAAAYFTWLIDFQRTVLSTGLQYVFGTLFGYAEFISANVK</sequence>
<protein>
    <submittedName>
        <fullName evidence="1">Uncharacterized protein</fullName>
    </submittedName>
</protein>
<dbReference type="Proteomes" id="UP000662782">
    <property type="component" value="Segment"/>
</dbReference>
<gene>
    <name evidence="1" type="ORF">CPT_Miami_025</name>
</gene>
<proteinExistence type="predicted"/>
<accession>A0A873WCQ1</accession>
<name>A0A873WCQ1_9CAUD</name>
<dbReference type="EMBL" id="MT701590">
    <property type="protein sequence ID" value="QPB09120.1"/>
    <property type="molecule type" value="Genomic_DNA"/>
</dbReference>
<evidence type="ECO:0000313" key="2">
    <source>
        <dbReference type="Proteomes" id="UP000662782"/>
    </source>
</evidence>
<keyword evidence="2" id="KW-1185">Reference proteome</keyword>
<organism evidence="1 2">
    <name type="scientific">Klebsiella phage Miami</name>
    <dbReference type="NCBI Taxonomy" id="2767581"/>
    <lineage>
        <taxon>Viruses</taxon>
        <taxon>Duplodnaviria</taxon>
        <taxon>Heunggongvirae</taxon>
        <taxon>Uroviricota</taxon>
        <taxon>Caudoviricetes</taxon>
        <taxon>Chimalliviridae</taxon>
        <taxon>Miamivirus</taxon>
        <taxon>Miamivirus miami</taxon>
    </lineage>
</organism>
<reference evidence="1 2" key="1">
    <citation type="submission" date="2020-07" db="EMBL/GenBank/DDBJ databases">
        <title>Complete genome sequence of Klebsiella pneumoniae phage Miami.</title>
        <authorList>
            <person name="Mora D.A."/>
            <person name="Lessor L."/>
            <person name="Gill J."/>
            <person name="Liu M."/>
        </authorList>
    </citation>
    <scope>NUCLEOTIDE SEQUENCE [LARGE SCALE GENOMIC DNA]</scope>
</reference>